<dbReference type="GO" id="GO:0008218">
    <property type="term" value="P:bioluminescence"/>
    <property type="evidence" value="ECO:0007669"/>
    <property type="project" value="InterPro"/>
</dbReference>
<dbReference type="InterPro" id="IPR016161">
    <property type="entry name" value="Ald_DH/histidinol_DH"/>
</dbReference>
<dbReference type="KEGG" id="oho:Oweho_1742"/>
<dbReference type="Pfam" id="PF05893">
    <property type="entry name" value="LuxC"/>
    <property type="match status" value="1"/>
</dbReference>
<dbReference type="AlphaFoldDB" id="G8R0M5"/>
<gene>
    <name evidence="3" type="ordered locus">Oweho_1742</name>
</gene>
<sequence>MLDIAARISAFETLGRFISQYQDERPDEDLKKINAYFLEGFRHTITEAGIYNNWFTKDNVEFALQQWSNALTQDNLEAWVGRYPKEAFEPKTQKTIAIIMAGNIPLVGFHDFLTVLLTGNKVLAKPSTDDDKLLPFLAQILVAIDKRFAEVINLASGQLKEFDAVIATGSDNSARYFDHYFGKYPNVIRKNRTSVAVLTGDETPEQLKELGWDVFRYFGLGCRNVSKLFLPEGYDINNIFKAFFDFSHVVDNKKYGNNYDYNRAIFMMEQHKFLENGFVILKENEALHAPAAVVYHETYSDLDSLNDKLDGLENQLQCIVSEDKEVNNAITMGEAQQPNLWDYADKVDTVSFLQSVQ</sequence>
<keyword evidence="2" id="KW-0175">Coiled coil</keyword>
<evidence type="ECO:0000256" key="2">
    <source>
        <dbReference type="SAM" id="Coils"/>
    </source>
</evidence>
<dbReference type="Proteomes" id="UP000005631">
    <property type="component" value="Chromosome"/>
</dbReference>
<protein>
    <submittedName>
        <fullName evidence="3">Acyl-CoA reductase (LuxC)</fullName>
    </submittedName>
</protein>
<dbReference type="InterPro" id="IPR008670">
    <property type="entry name" value="CoA_reduct_LuxC"/>
</dbReference>
<evidence type="ECO:0000313" key="3">
    <source>
        <dbReference type="EMBL" id="AEV32729.1"/>
    </source>
</evidence>
<keyword evidence="1" id="KW-0521">NADP</keyword>
<proteinExistence type="predicted"/>
<evidence type="ECO:0000313" key="4">
    <source>
        <dbReference type="Proteomes" id="UP000005631"/>
    </source>
</evidence>
<dbReference type="OrthoDB" id="1522941at2"/>
<dbReference type="GO" id="GO:0003995">
    <property type="term" value="F:acyl-CoA dehydrogenase activity"/>
    <property type="evidence" value="ECO:0007669"/>
    <property type="project" value="InterPro"/>
</dbReference>
<feature type="coiled-coil region" evidence="2">
    <location>
        <begin position="295"/>
        <end position="322"/>
    </location>
</feature>
<dbReference type="STRING" id="926562.Oweho_1742"/>
<dbReference type="eggNOG" id="COG1012">
    <property type="taxonomic scope" value="Bacteria"/>
</dbReference>
<dbReference type="EMBL" id="CP003156">
    <property type="protein sequence ID" value="AEV32729.1"/>
    <property type="molecule type" value="Genomic_DNA"/>
</dbReference>
<organism evidence="3 4">
    <name type="scientific">Owenweeksia hongkongensis (strain DSM 17368 / CIP 108786 / JCM 12287 / NRRL B-23963 / UST20020801)</name>
    <dbReference type="NCBI Taxonomy" id="926562"/>
    <lineage>
        <taxon>Bacteria</taxon>
        <taxon>Pseudomonadati</taxon>
        <taxon>Bacteroidota</taxon>
        <taxon>Flavobacteriia</taxon>
        <taxon>Flavobacteriales</taxon>
        <taxon>Owenweeksiaceae</taxon>
        <taxon>Owenweeksia</taxon>
    </lineage>
</organism>
<reference evidence="3 4" key="1">
    <citation type="journal article" date="2012" name="Stand. Genomic Sci.">
        <title>Genome sequence of the orange-pigmented seawater bacterium Owenweeksia hongkongensis type strain (UST20020801(T)).</title>
        <authorList>
            <person name="Riedel T."/>
            <person name="Held B."/>
            <person name="Nolan M."/>
            <person name="Lucas S."/>
            <person name="Lapidus A."/>
            <person name="Tice H."/>
            <person name="Del Rio T.G."/>
            <person name="Cheng J.F."/>
            <person name="Han C."/>
            <person name="Tapia R."/>
            <person name="Goodwin L.A."/>
            <person name="Pitluck S."/>
            <person name="Liolios K."/>
            <person name="Mavromatis K."/>
            <person name="Pagani I."/>
            <person name="Ivanova N."/>
            <person name="Mikhailova N."/>
            <person name="Pati A."/>
            <person name="Chen A."/>
            <person name="Palaniappan K."/>
            <person name="Rohde M."/>
            <person name="Tindall B.J."/>
            <person name="Detter J.C."/>
            <person name="Goker M."/>
            <person name="Woyke T."/>
            <person name="Bristow J."/>
            <person name="Eisen J.A."/>
            <person name="Markowitz V."/>
            <person name="Hugenholtz P."/>
            <person name="Klenk H.P."/>
            <person name="Kyrpides N.C."/>
        </authorList>
    </citation>
    <scope>NUCLEOTIDE SEQUENCE</scope>
    <source>
        <strain evidence="4">DSM 17368 / JCM 12287 / NRRL B-23963</strain>
    </source>
</reference>
<dbReference type="PATRIC" id="fig|926562.3.peg.1749"/>
<dbReference type="SUPFAM" id="SSF53720">
    <property type="entry name" value="ALDH-like"/>
    <property type="match status" value="1"/>
</dbReference>
<dbReference type="HOGENOM" id="CLU_050037_0_0_10"/>
<keyword evidence="4" id="KW-1185">Reference proteome</keyword>
<evidence type="ECO:0000256" key="1">
    <source>
        <dbReference type="ARBA" id="ARBA00022857"/>
    </source>
</evidence>
<name>G8R0M5_OWEHD</name>
<dbReference type="RefSeq" id="WP_014202085.1">
    <property type="nucleotide sequence ID" value="NC_016599.1"/>
</dbReference>
<accession>G8R0M5</accession>